<evidence type="ECO:0000256" key="1">
    <source>
        <dbReference type="SAM" id="MobiDB-lite"/>
    </source>
</evidence>
<comment type="caution">
    <text evidence="2">The sequence shown here is derived from an EMBL/GenBank/DDBJ whole genome shotgun (WGS) entry which is preliminary data.</text>
</comment>
<proteinExistence type="predicted"/>
<evidence type="ECO:0000313" key="2">
    <source>
        <dbReference type="EMBL" id="KAF2610170.1"/>
    </source>
</evidence>
<feature type="compositionally biased region" description="Polar residues" evidence="1">
    <location>
        <begin position="30"/>
        <end position="48"/>
    </location>
</feature>
<accession>A0A8S9LQ77</accession>
<feature type="compositionally biased region" description="Basic and acidic residues" evidence="1">
    <location>
        <begin position="12"/>
        <end position="29"/>
    </location>
</feature>
<sequence>MKRGVLGPSMKEPADSRTIRKSTREESIDTRQTTVIDRANQPSKNTVHPNIVHPATVHLPSIDTVHPASINTVHPASIDTVLSASVDTVRPDTVHPAKNDTTCGEIEKIEVLILKVDKNGILRDEEGRTRNSAGEFLDDVEATREKEKNDKWDRFLASLDEEYMIPIQLLDDIMPKRDEQHGFGGPSKVEEFDTSDSTSASKSGVTVAAILYKGTVAVTVKGKIRGRRVRKRIDDGCAASIDRASLASIDRHLPVSIDRA</sequence>
<organism evidence="2">
    <name type="scientific">Brassica cretica</name>
    <name type="common">Mustard</name>
    <dbReference type="NCBI Taxonomy" id="69181"/>
    <lineage>
        <taxon>Eukaryota</taxon>
        <taxon>Viridiplantae</taxon>
        <taxon>Streptophyta</taxon>
        <taxon>Embryophyta</taxon>
        <taxon>Tracheophyta</taxon>
        <taxon>Spermatophyta</taxon>
        <taxon>Magnoliopsida</taxon>
        <taxon>eudicotyledons</taxon>
        <taxon>Gunneridae</taxon>
        <taxon>Pentapetalae</taxon>
        <taxon>rosids</taxon>
        <taxon>malvids</taxon>
        <taxon>Brassicales</taxon>
        <taxon>Brassicaceae</taxon>
        <taxon>Brassiceae</taxon>
        <taxon>Brassica</taxon>
    </lineage>
</organism>
<feature type="region of interest" description="Disordered" evidence="1">
    <location>
        <begin position="176"/>
        <end position="200"/>
    </location>
</feature>
<name>A0A8S9LQ77_BRACR</name>
<gene>
    <name evidence="2" type="ORF">F2Q70_00011563</name>
</gene>
<dbReference type="AlphaFoldDB" id="A0A8S9LQ77"/>
<reference evidence="2" key="1">
    <citation type="submission" date="2019-12" db="EMBL/GenBank/DDBJ databases">
        <title>Genome sequencing and annotation of Brassica cretica.</title>
        <authorList>
            <person name="Studholme D.J."/>
            <person name="Sarris P.F."/>
        </authorList>
    </citation>
    <scope>NUCLEOTIDE SEQUENCE</scope>
    <source>
        <strain evidence="2">PFS-102/07</strain>
        <tissue evidence="2">Leaf</tissue>
    </source>
</reference>
<dbReference type="EMBL" id="QGKY02000089">
    <property type="protein sequence ID" value="KAF2610170.1"/>
    <property type="molecule type" value="Genomic_DNA"/>
</dbReference>
<protein>
    <submittedName>
        <fullName evidence="2">Uncharacterized protein</fullName>
    </submittedName>
</protein>
<feature type="region of interest" description="Disordered" evidence="1">
    <location>
        <begin position="1"/>
        <end position="48"/>
    </location>
</feature>